<organism evidence="2 3">
    <name type="scientific">Mycolicibacterium obuense</name>
    <dbReference type="NCBI Taxonomy" id="1807"/>
    <lineage>
        <taxon>Bacteria</taxon>
        <taxon>Bacillati</taxon>
        <taxon>Actinomycetota</taxon>
        <taxon>Actinomycetes</taxon>
        <taxon>Mycobacteriales</taxon>
        <taxon>Mycobacteriaceae</taxon>
        <taxon>Mycolicibacterium</taxon>
    </lineage>
</organism>
<dbReference type="Pfam" id="PF13384">
    <property type="entry name" value="HTH_23"/>
    <property type="match status" value="1"/>
</dbReference>
<dbReference type="InterPro" id="IPR047656">
    <property type="entry name" value="IS481-like_transpos"/>
</dbReference>
<accession>A0A0J6VP64</accession>
<dbReference type="AlphaFoldDB" id="A0A0J6VP64"/>
<dbReference type="InterPro" id="IPR036397">
    <property type="entry name" value="RNaseH_sf"/>
</dbReference>
<dbReference type="PANTHER" id="PTHR35004">
    <property type="entry name" value="TRANSPOSASE RV3428C-RELATED"/>
    <property type="match status" value="1"/>
</dbReference>
<dbReference type="EMBL" id="JYNU01000043">
    <property type="protein sequence ID" value="KMO71292.1"/>
    <property type="molecule type" value="Genomic_DNA"/>
</dbReference>
<feature type="domain" description="Integrase catalytic" evidence="1">
    <location>
        <begin position="151"/>
        <end position="323"/>
    </location>
</feature>
<dbReference type="GO" id="GO:0015074">
    <property type="term" value="P:DNA integration"/>
    <property type="evidence" value="ECO:0007669"/>
    <property type="project" value="InterPro"/>
</dbReference>
<dbReference type="PANTHER" id="PTHR35004:SF7">
    <property type="entry name" value="INTEGRASE PROTEIN"/>
    <property type="match status" value="1"/>
</dbReference>
<dbReference type="Gene3D" id="3.30.420.10">
    <property type="entry name" value="Ribonuclease H-like superfamily/Ribonuclease H"/>
    <property type="match status" value="1"/>
</dbReference>
<dbReference type="GO" id="GO:0003676">
    <property type="term" value="F:nucleic acid binding"/>
    <property type="evidence" value="ECO:0007669"/>
    <property type="project" value="InterPro"/>
</dbReference>
<sequence>MSHANACTNLFARRLIVERVAAGWPPAHVAEQLGISRSTVYKWLRRHAEGGDAALADRSSRPIRMPRRTSTRIEQKVLTARRRRKRGAVVLAAELGLVASTVGRILARHHVPHLSAIDPITGESVRTSRRSANRYEHRTPGSLIHVDVKKLGRIPAGGGWRLHGRNAAVSVANRHKRIRIGYDYVHTAIDDHTRLAYSEVLADEKDLTCAEFLHRALAWFADHGVRVRRVLTDNALVYRHGKNWSWVCSAWQLKRRFTKPGCPWTNGKAERFNRTLLNEWAYARAWTSNSLRTRGLDRFLHRYNTRRGHSALGGKPPISRLAA</sequence>
<dbReference type="RefSeq" id="WP_048424569.1">
    <property type="nucleotide sequence ID" value="NZ_JYNU01000043.1"/>
</dbReference>
<evidence type="ECO:0000259" key="1">
    <source>
        <dbReference type="PROSITE" id="PS50994"/>
    </source>
</evidence>
<dbReference type="Gene3D" id="1.10.10.60">
    <property type="entry name" value="Homeodomain-like"/>
    <property type="match status" value="1"/>
</dbReference>
<dbReference type="InterPro" id="IPR012337">
    <property type="entry name" value="RNaseH-like_sf"/>
</dbReference>
<dbReference type="InterPro" id="IPR009057">
    <property type="entry name" value="Homeodomain-like_sf"/>
</dbReference>
<dbReference type="NCBIfam" id="NF033577">
    <property type="entry name" value="transpos_IS481"/>
    <property type="match status" value="1"/>
</dbReference>
<dbReference type="Pfam" id="PF13683">
    <property type="entry name" value="rve_3"/>
    <property type="match status" value="1"/>
</dbReference>
<evidence type="ECO:0000313" key="2">
    <source>
        <dbReference type="EMBL" id="KMO71292.1"/>
    </source>
</evidence>
<dbReference type="PROSITE" id="PS50994">
    <property type="entry name" value="INTEGRASE"/>
    <property type="match status" value="1"/>
</dbReference>
<name>A0A0J6VP64_9MYCO</name>
<dbReference type="InterPro" id="IPR001584">
    <property type="entry name" value="Integrase_cat-core"/>
</dbReference>
<gene>
    <name evidence="2" type="ORF">MOBUDSM44075_04226</name>
</gene>
<dbReference type="SUPFAM" id="SSF53098">
    <property type="entry name" value="Ribonuclease H-like"/>
    <property type="match status" value="1"/>
</dbReference>
<dbReference type="Proteomes" id="UP000036313">
    <property type="component" value="Unassembled WGS sequence"/>
</dbReference>
<comment type="caution">
    <text evidence="2">The sequence shown here is derived from an EMBL/GenBank/DDBJ whole genome shotgun (WGS) entry which is preliminary data.</text>
</comment>
<protein>
    <submittedName>
        <fullName evidence="2">Integrase core domain protein</fullName>
    </submittedName>
</protein>
<evidence type="ECO:0000313" key="3">
    <source>
        <dbReference type="Proteomes" id="UP000036313"/>
    </source>
</evidence>
<reference evidence="2 3" key="1">
    <citation type="journal article" date="2015" name="Genome Biol. Evol.">
        <title>Characterization of Three Mycobacterium spp. with Potential Use in Bioremediation by Genome Sequencing and Comparative Genomics.</title>
        <authorList>
            <person name="Das S."/>
            <person name="Pettersson B.M."/>
            <person name="Behra P.R."/>
            <person name="Ramesh M."/>
            <person name="Dasgupta S."/>
            <person name="Bhattacharya A."/>
            <person name="Kirsebom L.A."/>
        </authorList>
    </citation>
    <scope>NUCLEOTIDE SEQUENCE [LARGE SCALE GENOMIC DNA]</scope>
    <source>
        <strain evidence="2 3">DSM 44075</strain>
    </source>
</reference>
<dbReference type="SUPFAM" id="SSF46689">
    <property type="entry name" value="Homeodomain-like"/>
    <property type="match status" value="1"/>
</dbReference>
<proteinExistence type="predicted"/>
<dbReference type="PATRIC" id="fig|1807.14.peg.4255"/>